<dbReference type="AlphaFoldDB" id="L0NFN2"/>
<evidence type="ECO:0000313" key="4">
    <source>
        <dbReference type="Proteomes" id="UP000010792"/>
    </source>
</evidence>
<feature type="region of interest" description="Disordered" evidence="1">
    <location>
        <begin position="101"/>
        <end position="122"/>
    </location>
</feature>
<keyword evidence="2" id="KW-1133">Transmembrane helix</keyword>
<dbReference type="EMBL" id="FO082820">
    <property type="protein sequence ID" value="CCF19112.1"/>
    <property type="molecule type" value="Genomic_DNA"/>
</dbReference>
<name>L0NFN2_9HYPH</name>
<proteinExistence type="predicted"/>
<keyword evidence="2" id="KW-0812">Transmembrane</keyword>
<reference evidence="3 4" key="1">
    <citation type="journal article" date="2013" name="Genome Biol. Evol.">
        <title>Life in an arsenic-containing gold mine: genome and physiology of the autotrophic arsenite-oxidizing bacterium rhizobium sp. NT-26.</title>
        <authorList>
            <person name="Andres J."/>
            <person name="Arsene-Ploetze F."/>
            <person name="Barbe V."/>
            <person name="Brochier-Armanet C."/>
            <person name="Cleiss-Arnold J."/>
            <person name="Coppee J.Y."/>
            <person name="Dillies M.A."/>
            <person name="Geist"/>
            <person name="L"/>
            <person name="Joublin A."/>
            <person name="Koechler S."/>
            <person name="Lassalle F."/>
            <person name="Marchal M."/>
            <person name="Medigue C."/>
            <person name="Muller D."/>
            <person name="Nesme X."/>
            <person name="Plewniak F."/>
            <person name="Proux C."/>
            <person name="Ramirez-Bahena M.H."/>
            <person name="Schenowitz C."/>
            <person name="Sismeiro O."/>
            <person name="Vallenet D."/>
            <person name="Santini J.M."/>
            <person name="Bertin P.N."/>
        </authorList>
    </citation>
    <scope>NUCLEOTIDE SEQUENCE [LARGE SCALE GENOMIC DNA]</scope>
    <source>
        <strain evidence="3 4">NT-26</strain>
    </source>
</reference>
<protein>
    <submittedName>
        <fullName evidence="3">Uncharacterized protein</fullName>
    </submittedName>
</protein>
<dbReference type="KEGG" id="rht:NT26_1388"/>
<keyword evidence="4" id="KW-1185">Reference proteome</keyword>
<sequence>MRTKETKRAARRVTKHADGTVYVAWVLWLIGMSEPKIAAVLLKRPKQISGIVTRSPFANRSAMTDGQRQAALDELASVRFGEDGKPIDGGILDKVPMKIIPLQGKQRKARSSNGGNRTGHSR</sequence>
<organism evidence="3 4">
    <name type="scientific">Pseudorhizobium banfieldiae</name>
    <dbReference type="NCBI Taxonomy" id="1125847"/>
    <lineage>
        <taxon>Bacteria</taxon>
        <taxon>Pseudomonadati</taxon>
        <taxon>Pseudomonadota</taxon>
        <taxon>Alphaproteobacteria</taxon>
        <taxon>Hyphomicrobiales</taxon>
        <taxon>Rhizobiaceae</taxon>
        <taxon>Rhizobium/Agrobacterium group</taxon>
        <taxon>Pseudorhizobium</taxon>
    </lineage>
</organism>
<evidence type="ECO:0000256" key="1">
    <source>
        <dbReference type="SAM" id="MobiDB-lite"/>
    </source>
</evidence>
<feature type="transmembrane region" description="Helical" evidence="2">
    <location>
        <begin position="21"/>
        <end position="42"/>
    </location>
</feature>
<dbReference type="STRING" id="1125847.NT26_1388"/>
<dbReference type="Proteomes" id="UP000010792">
    <property type="component" value="Chromosome"/>
</dbReference>
<evidence type="ECO:0000313" key="3">
    <source>
        <dbReference type="EMBL" id="CCF19112.1"/>
    </source>
</evidence>
<keyword evidence="2" id="KW-0472">Membrane</keyword>
<gene>
    <name evidence="3" type="ORF">NT26_1388</name>
</gene>
<accession>L0NFN2</accession>
<evidence type="ECO:0000256" key="2">
    <source>
        <dbReference type="SAM" id="Phobius"/>
    </source>
</evidence>